<keyword evidence="3" id="KW-1185">Reference proteome</keyword>
<dbReference type="Proteomes" id="UP001295423">
    <property type="component" value="Unassembled WGS sequence"/>
</dbReference>
<sequence>MPLTGDGTWARLEPITTQEQEPIQRRKKQAPRQRRDHSEQWGQDRVPSELNERAAYCARQGMLARQTRQTTTQTQLSELRAEIAPLRSNNVAAAVATEGSSTQIVRVTIGNRLNHSLINPNQTQSFGIPLWDSPFDEMRHVGIESKILFKLLFDSRTPTEQELATCLQVDMTSKLPWNPGTVQLGKVSVAHKDPEDHVDDPRSNEAELRLLDPIMQGMKKWCKRQ</sequence>
<accession>A0AAD2CVF9</accession>
<comment type="caution">
    <text evidence="2">The sequence shown here is derived from an EMBL/GenBank/DDBJ whole genome shotgun (WGS) entry which is preliminary data.</text>
</comment>
<dbReference type="EMBL" id="CAKOGP040001238">
    <property type="protein sequence ID" value="CAJ1944731.1"/>
    <property type="molecule type" value="Genomic_DNA"/>
</dbReference>
<gene>
    <name evidence="2" type="ORF">CYCCA115_LOCUS9031</name>
</gene>
<feature type="region of interest" description="Disordered" evidence="1">
    <location>
        <begin position="1"/>
        <end position="48"/>
    </location>
</feature>
<name>A0AAD2CVF9_9STRA</name>
<organism evidence="2 3">
    <name type="scientific">Cylindrotheca closterium</name>
    <dbReference type="NCBI Taxonomy" id="2856"/>
    <lineage>
        <taxon>Eukaryota</taxon>
        <taxon>Sar</taxon>
        <taxon>Stramenopiles</taxon>
        <taxon>Ochrophyta</taxon>
        <taxon>Bacillariophyta</taxon>
        <taxon>Bacillariophyceae</taxon>
        <taxon>Bacillariophycidae</taxon>
        <taxon>Bacillariales</taxon>
        <taxon>Bacillariaceae</taxon>
        <taxon>Cylindrotheca</taxon>
    </lineage>
</organism>
<evidence type="ECO:0000313" key="2">
    <source>
        <dbReference type="EMBL" id="CAJ1944731.1"/>
    </source>
</evidence>
<evidence type="ECO:0000313" key="3">
    <source>
        <dbReference type="Proteomes" id="UP001295423"/>
    </source>
</evidence>
<evidence type="ECO:0000256" key="1">
    <source>
        <dbReference type="SAM" id="MobiDB-lite"/>
    </source>
</evidence>
<protein>
    <submittedName>
        <fullName evidence="2">Uncharacterized protein</fullName>
    </submittedName>
</protein>
<feature type="compositionally biased region" description="Basic residues" evidence="1">
    <location>
        <begin position="25"/>
        <end position="35"/>
    </location>
</feature>
<dbReference type="AlphaFoldDB" id="A0AAD2CVF9"/>
<proteinExistence type="predicted"/>
<reference evidence="2" key="1">
    <citation type="submission" date="2023-08" db="EMBL/GenBank/DDBJ databases">
        <authorList>
            <person name="Audoor S."/>
            <person name="Bilcke G."/>
        </authorList>
    </citation>
    <scope>NUCLEOTIDE SEQUENCE</scope>
</reference>